<comment type="cofactor">
    <cofactor evidence="1">
        <name>heme b</name>
        <dbReference type="ChEBI" id="CHEBI:60344"/>
    </cofactor>
</comment>
<reference evidence="9 10" key="1">
    <citation type="submission" date="2019-06" db="EMBL/GenBank/DDBJ databases">
        <title>A chromosomal-level reference genome of Carpinus fangiana (Coryloideae, Betulaceae).</title>
        <authorList>
            <person name="Yang X."/>
            <person name="Wang Z."/>
            <person name="Zhang L."/>
            <person name="Hao G."/>
            <person name="Liu J."/>
            <person name="Yang Y."/>
        </authorList>
    </citation>
    <scope>NUCLEOTIDE SEQUENCE [LARGE SCALE GENOMIC DNA]</scope>
    <source>
        <strain evidence="9">Cfa_2016G</strain>
        <tissue evidence="9">Leaf</tissue>
    </source>
</reference>
<dbReference type="GO" id="GO:0046872">
    <property type="term" value="F:metal ion binding"/>
    <property type="evidence" value="ECO:0007669"/>
    <property type="project" value="UniProtKB-KW"/>
</dbReference>
<evidence type="ECO:0000256" key="3">
    <source>
        <dbReference type="ARBA" id="ARBA00022617"/>
    </source>
</evidence>
<dbReference type="GO" id="GO:0004601">
    <property type="term" value="F:peroxidase activity"/>
    <property type="evidence" value="ECO:0007669"/>
    <property type="project" value="UniProtKB-KW"/>
</dbReference>
<evidence type="ECO:0000256" key="1">
    <source>
        <dbReference type="ARBA" id="ARBA00001970"/>
    </source>
</evidence>
<dbReference type="AlphaFoldDB" id="A0A5N6KPQ5"/>
<accession>A0A5N6KPQ5</accession>
<keyword evidence="5" id="KW-0560">Oxidoreductase</keyword>
<evidence type="ECO:0000256" key="6">
    <source>
        <dbReference type="ARBA" id="ARBA00023004"/>
    </source>
</evidence>
<organism evidence="9 10">
    <name type="scientific">Carpinus fangiana</name>
    <dbReference type="NCBI Taxonomy" id="176857"/>
    <lineage>
        <taxon>Eukaryota</taxon>
        <taxon>Viridiplantae</taxon>
        <taxon>Streptophyta</taxon>
        <taxon>Embryophyta</taxon>
        <taxon>Tracheophyta</taxon>
        <taxon>Spermatophyta</taxon>
        <taxon>Magnoliopsida</taxon>
        <taxon>eudicotyledons</taxon>
        <taxon>Gunneridae</taxon>
        <taxon>Pentapetalae</taxon>
        <taxon>rosids</taxon>
        <taxon>fabids</taxon>
        <taxon>Fagales</taxon>
        <taxon>Betulaceae</taxon>
        <taxon>Carpinus</taxon>
    </lineage>
</organism>
<evidence type="ECO:0000256" key="4">
    <source>
        <dbReference type="ARBA" id="ARBA00022723"/>
    </source>
</evidence>
<dbReference type="EMBL" id="VIBQ01000009">
    <property type="protein sequence ID" value="KAB8337271.1"/>
    <property type="molecule type" value="Genomic_DNA"/>
</dbReference>
<keyword evidence="10" id="KW-1185">Reference proteome</keyword>
<evidence type="ECO:0000256" key="5">
    <source>
        <dbReference type="ARBA" id="ARBA00023002"/>
    </source>
</evidence>
<comment type="caution">
    <text evidence="9">The sequence shown here is derived from an EMBL/GenBank/DDBJ whole genome shotgun (WGS) entry which is preliminary data.</text>
</comment>
<protein>
    <recommendedName>
        <fullName evidence="8">Heme haloperoxidase family profile domain-containing protein</fullName>
    </recommendedName>
</protein>
<dbReference type="Pfam" id="PF01328">
    <property type="entry name" value="Peroxidase_2"/>
    <property type="match status" value="1"/>
</dbReference>
<keyword evidence="2" id="KW-0575">Peroxidase</keyword>
<dbReference type="PANTHER" id="PTHR33577">
    <property type="entry name" value="STERIGMATOCYSTIN BIOSYNTHESIS PEROXIDASE STCC-RELATED"/>
    <property type="match status" value="1"/>
</dbReference>
<dbReference type="Gene3D" id="1.10.489.10">
    <property type="entry name" value="Chloroperoxidase-like"/>
    <property type="match status" value="1"/>
</dbReference>
<name>A0A5N6KPQ5_9ROSI</name>
<evidence type="ECO:0000259" key="8">
    <source>
        <dbReference type="PROSITE" id="PS51405"/>
    </source>
</evidence>
<evidence type="ECO:0000313" key="10">
    <source>
        <dbReference type="Proteomes" id="UP000327013"/>
    </source>
</evidence>
<dbReference type="PANTHER" id="PTHR33577:SF1">
    <property type="entry name" value="HEME HALOPEROXIDASE FAMILY PROFILE DOMAIN-CONTAINING PROTEIN"/>
    <property type="match status" value="1"/>
</dbReference>
<keyword evidence="6" id="KW-0408">Iron</keyword>
<dbReference type="OrthoDB" id="1658288at2759"/>
<dbReference type="InterPro" id="IPR000028">
    <property type="entry name" value="Chloroperoxidase"/>
</dbReference>
<sequence length="698" mass="76072">MPSTSATLPSGFVLRDTTSISIPRVPLDSHGRKAPPPYVDRQQAVELLVALDPSLGPSQNIEILSLAPGVSPWETSLTQMATVFFLSLPPTFDNDTTSWDLPHRKRGLQRDVIADIDFLDFTVLNSSTMDGDQLPNNFHGLRAICYGFDTKVNGHDSFQDVNDLAAALVRRLRDVGRASSSARPLLFLAHSLRGIVLKRALLLLAGGIDTDRAVLSTVKAILFFGVPNKGMHIDNLLSVTEGNPLQETIIRQLGSHSDYVLVLEHNCHEVELLKRIRVISAYETKETRMIQPTPAIHSSSDVCDRNPINKAHSNMMKFSPSDENYERIASCLLDVFDWVLIHVQMAIFLTMASLPSRIYGMGIDNTGFLSTLGAVTSGDLTKWSIGGPPGGSLLGGLLSPPQGLWYSHNKYEKDTSVGGGDMYTTKGDAHTLQIENFQALYDLQKDAADPNYNVAVFNQHHANQWDKSLATNPYFFYGPFTGIAVSTAGHAFAANLFANHSAESPDGLLNKEVLKSFFGVTGSDNSLRVLPGQERIPNNWYRRSNLVGYAFQDLAADTIAGILAHPQLGSIGGNVGKTNSFIGVNLADFTGGILNSAQLLQGNNLICFVMNFATQCQPDILNGVFSDPSKATGLLDEVLASVLSGLNCPQSIEFDNSLLKKFPGYSKLNSNGICSLIAWSTRGCRHMSMLNQRVFAKQ</sequence>
<gene>
    <name evidence="9" type="ORF">FH972_021572</name>
</gene>
<keyword evidence="4" id="KW-0479">Metal-binding</keyword>
<dbReference type="InterPro" id="IPR036851">
    <property type="entry name" value="Chloroperoxidase-like_sf"/>
</dbReference>
<evidence type="ECO:0000256" key="7">
    <source>
        <dbReference type="ARBA" id="ARBA00025795"/>
    </source>
</evidence>
<dbReference type="Proteomes" id="UP000327013">
    <property type="component" value="Unassembled WGS sequence"/>
</dbReference>
<evidence type="ECO:0000256" key="2">
    <source>
        <dbReference type="ARBA" id="ARBA00022559"/>
    </source>
</evidence>
<feature type="domain" description="Heme haloperoxidase family profile" evidence="8">
    <location>
        <begin position="359"/>
        <end position="556"/>
    </location>
</feature>
<dbReference type="PROSITE" id="PS51405">
    <property type="entry name" value="HEME_HALOPEROXIDASE"/>
    <property type="match status" value="1"/>
</dbReference>
<evidence type="ECO:0000313" key="9">
    <source>
        <dbReference type="EMBL" id="KAB8337271.1"/>
    </source>
</evidence>
<keyword evidence="3" id="KW-0349">Heme</keyword>
<comment type="similarity">
    <text evidence="7">Belongs to the chloroperoxidase family.</text>
</comment>
<proteinExistence type="inferred from homology"/>